<dbReference type="AlphaFoldDB" id="A0A392QS20"/>
<proteinExistence type="predicted"/>
<keyword evidence="3" id="KW-1185">Reference proteome</keyword>
<evidence type="ECO:0000313" key="2">
    <source>
        <dbReference type="EMBL" id="MCI26662.1"/>
    </source>
</evidence>
<evidence type="ECO:0000256" key="1">
    <source>
        <dbReference type="SAM" id="MobiDB-lite"/>
    </source>
</evidence>
<comment type="caution">
    <text evidence="2">The sequence shown here is derived from an EMBL/GenBank/DDBJ whole genome shotgun (WGS) entry which is preliminary data.</text>
</comment>
<dbReference type="Proteomes" id="UP000265520">
    <property type="component" value="Unassembled WGS sequence"/>
</dbReference>
<evidence type="ECO:0000313" key="3">
    <source>
        <dbReference type="Proteomes" id="UP000265520"/>
    </source>
</evidence>
<protein>
    <submittedName>
        <fullName evidence="2">Ubiquitin-conjugating enzyme E2-23 kDa-like</fullName>
    </submittedName>
</protein>
<organism evidence="2 3">
    <name type="scientific">Trifolium medium</name>
    <dbReference type="NCBI Taxonomy" id="97028"/>
    <lineage>
        <taxon>Eukaryota</taxon>
        <taxon>Viridiplantae</taxon>
        <taxon>Streptophyta</taxon>
        <taxon>Embryophyta</taxon>
        <taxon>Tracheophyta</taxon>
        <taxon>Spermatophyta</taxon>
        <taxon>Magnoliopsida</taxon>
        <taxon>eudicotyledons</taxon>
        <taxon>Gunneridae</taxon>
        <taxon>Pentapetalae</taxon>
        <taxon>rosids</taxon>
        <taxon>fabids</taxon>
        <taxon>Fabales</taxon>
        <taxon>Fabaceae</taxon>
        <taxon>Papilionoideae</taxon>
        <taxon>50 kb inversion clade</taxon>
        <taxon>NPAAA clade</taxon>
        <taxon>Hologalegina</taxon>
        <taxon>IRL clade</taxon>
        <taxon>Trifolieae</taxon>
        <taxon>Trifolium</taxon>
    </lineage>
</organism>
<feature type="compositionally biased region" description="Acidic residues" evidence="1">
    <location>
        <begin position="17"/>
        <end position="38"/>
    </location>
</feature>
<feature type="region of interest" description="Disordered" evidence="1">
    <location>
        <begin position="1"/>
        <end position="45"/>
    </location>
</feature>
<feature type="compositionally biased region" description="Basic and acidic residues" evidence="1">
    <location>
        <begin position="1"/>
        <end position="10"/>
    </location>
</feature>
<reference evidence="2 3" key="1">
    <citation type="journal article" date="2018" name="Front. Plant Sci.">
        <title>Red Clover (Trifolium pratense) and Zigzag Clover (T. medium) - A Picture of Genomic Similarities and Differences.</title>
        <authorList>
            <person name="Dluhosova J."/>
            <person name="Istvanek J."/>
            <person name="Nedelnik J."/>
            <person name="Repkova J."/>
        </authorList>
    </citation>
    <scope>NUCLEOTIDE SEQUENCE [LARGE SCALE GENOMIC DNA]</scope>
    <source>
        <strain evidence="3">cv. 10/8</strain>
        <tissue evidence="2">Leaf</tissue>
    </source>
</reference>
<accession>A0A392QS20</accession>
<name>A0A392QS20_9FABA</name>
<sequence length="45" mass="5028">YCERYAKKENICNNGTGDDEESDDEDISEAETQSSDDEIPGRADL</sequence>
<dbReference type="EMBL" id="LXQA010154626">
    <property type="protein sequence ID" value="MCI26662.1"/>
    <property type="molecule type" value="Genomic_DNA"/>
</dbReference>
<feature type="non-terminal residue" evidence="2">
    <location>
        <position position="1"/>
    </location>
</feature>